<gene>
    <name evidence="2" type="ORF">KW502_13160</name>
</gene>
<dbReference type="Pfam" id="PF00657">
    <property type="entry name" value="Lipase_GDSL"/>
    <property type="match status" value="1"/>
</dbReference>
<dbReference type="CDD" id="cd01831">
    <property type="entry name" value="Endoglucanase_E_like"/>
    <property type="match status" value="1"/>
</dbReference>
<dbReference type="Pfam" id="PF17996">
    <property type="entry name" value="CE2_N"/>
    <property type="match status" value="1"/>
</dbReference>
<dbReference type="InterPro" id="IPR037461">
    <property type="entry name" value="CtCE2-like_dom"/>
</dbReference>
<proteinExistence type="predicted"/>
<dbReference type="Proteomes" id="UP000719267">
    <property type="component" value="Unassembled WGS sequence"/>
</dbReference>
<reference evidence="2 3" key="1">
    <citation type="submission" date="2021-07" db="EMBL/GenBank/DDBJ databases">
        <title>Mesonia aestuariivivens sp. nov., isolated from a tidal flat.</title>
        <authorList>
            <person name="Kim Y.-O."/>
            <person name="Yoon J.-H."/>
        </authorList>
    </citation>
    <scope>NUCLEOTIDE SEQUENCE [LARGE SCALE GENOMIC DNA]</scope>
    <source>
        <strain evidence="2 3">JHPTF-M18</strain>
    </source>
</reference>
<dbReference type="PANTHER" id="PTHR37834:SF2">
    <property type="entry name" value="ESTERASE, SGNH HYDROLASE-TYPE"/>
    <property type="match status" value="1"/>
</dbReference>
<dbReference type="EMBL" id="JAHWDF010000016">
    <property type="protein sequence ID" value="MBW2962740.1"/>
    <property type="molecule type" value="Genomic_DNA"/>
</dbReference>
<dbReference type="PROSITE" id="PS51257">
    <property type="entry name" value="PROKAR_LIPOPROTEIN"/>
    <property type="match status" value="1"/>
</dbReference>
<evidence type="ECO:0000259" key="1">
    <source>
        <dbReference type="Pfam" id="PF17996"/>
    </source>
</evidence>
<organism evidence="2 3">
    <name type="scientific">Mesonia aestuariivivens</name>
    <dbReference type="NCBI Taxonomy" id="2796128"/>
    <lineage>
        <taxon>Bacteria</taxon>
        <taxon>Pseudomonadati</taxon>
        <taxon>Bacteroidota</taxon>
        <taxon>Flavobacteriia</taxon>
        <taxon>Flavobacteriales</taxon>
        <taxon>Flavobacteriaceae</taxon>
        <taxon>Mesonia</taxon>
    </lineage>
</organism>
<dbReference type="InterPro" id="IPR001087">
    <property type="entry name" value="GDSL"/>
</dbReference>
<feature type="domain" description="Carbohydrate esterase 2 N-terminal" evidence="1">
    <location>
        <begin position="51"/>
        <end position="152"/>
    </location>
</feature>
<comment type="caution">
    <text evidence="2">The sequence shown here is derived from an EMBL/GenBank/DDBJ whole genome shotgun (WGS) entry which is preliminary data.</text>
</comment>
<keyword evidence="3" id="KW-1185">Reference proteome</keyword>
<dbReference type="RefSeq" id="WP_219041021.1">
    <property type="nucleotide sequence ID" value="NZ_JAHWDF010000016.1"/>
</dbReference>
<sequence>MSIFQLKISIMYYRLFYLLLFVAFSSCKQSEKTSARKEIHTYQSTDSVFNYSGRVLEDSSNHSAELISAASSVQFQASGDKLDLHLKAVAPHHAFAVVEVDGNYMNRYQVAGDSVSTISIPLKKEGFQKIKIFKATEASTGKLFFIDAKADTLKAFSEKKDFKIEFIGNSITSGMGDDESDLPCGEGEWYDQHNAYWAYGPRVARALNAEYMLSSVSGMGMYRNWNDEDQPVMPDVYQTLSLDGDTTRLRDFKKFQPDLISICLGTNDLSDGDGEKEREAFSQKKYEENYTKFIESLYEKFPSVKIALLTSPMIDPTSEKGKLLESSLKAIKAKFERNHTIALYEFEKMNPTGCGHHPSIEGHTVMAENLIPFYKELLNQ</sequence>
<evidence type="ECO:0000313" key="3">
    <source>
        <dbReference type="Proteomes" id="UP000719267"/>
    </source>
</evidence>
<dbReference type="PANTHER" id="PTHR37834">
    <property type="entry name" value="GDSL-LIKE LIPASE/ACYLHYDROLASE DOMAIN PROTEIN (AFU_ORTHOLOGUE AFUA_2G00620)"/>
    <property type="match status" value="1"/>
</dbReference>
<protein>
    <submittedName>
        <fullName evidence="2">GDSL family lipase</fullName>
    </submittedName>
</protein>
<evidence type="ECO:0000313" key="2">
    <source>
        <dbReference type="EMBL" id="MBW2962740.1"/>
    </source>
</evidence>
<dbReference type="InterPro" id="IPR040794">
    <property type="entry name" value="CE2_N"/>
</dbReference>
<accession>A0ABS6W4G0</accession>
<dbReference type="InterPro" id="IPR052762">
    <property type="entry name" value="PCW_deacetylase/CE"/>
</dbReference>
<name>A0ABS6W4G0_9FLAO</name>